<evidence type="ECO:0000259" key="5">
    <source>
        <dbReference type="PROSITE" id="PS50931"/>
    </source>
</evidence>
<proteinExistence type="inferred from homology"/>
<dbReference type="EMBL" id="AP024169">
    <property type="protein sequence ID" value="BCN30191.1"/>
    <property type="molecule type" value="Genomic_DNA"/>
</dbReference>
<evidence type="ECO:0000313" key="7">
    <source>
        <dbReference type="Proteomes" id="UP000595897"/>
    </source>
</evidence>
<dbReference type="InterPro" id="IPR036388">
    <property type="entry name" value="WH-like_DNA-bd_sf"/>
</dbReference>
<dbReference type="InterPro" id="IPR000847">
    <property type="entry name" value="LysR_HTH_N"/>
</dbReference>
<keyword evidence="3" id="KW-0238">DNA-binding</keyword>
<keyword evidence="7" id="KW-1185">Reference proteome</keyword>
<evidence type="ECO:0000313" key="6">
    <source>
        <dbReference type="EMBL" id="BCN30191.1"/>
    </source>
</evidence>
<evidence type="ECO:0000256" key="2">
    <source>
        <dbReference type="ARBA" id="ARBA00023015"/>
    </source>
</evidence>
<dbReference type="Gene3D" id="1.10.10.10">
    <property type="entry name" value="Winged helix-like DNA-binding domain superfamily/Winged helix DNA-binding domain"/>
    <property type="match status" value="1"/>
</dbReference>
<dbReference type="Proteomes" id="UP000595897">
    <property type="component" value="Chromosome"/>
</dbReference>
<dbReference type="Gene3D" id="3.40.190.10">
    <property type="entry name" value="Periplasmic binding protein-like II"/>
    <property type="match status" value="2"/>
</dbReference>
<feature type="domain" description="HTH lysR-type" evidence="5">
    <location>
        <begin position="1"/>
        <end position="58"/>
    </location>
</feature>
<dbReference type="KEGG" id="ahb:bsdtb5_14860"/>
<dbReference type="PRINTS" id="PR00039">
    <property type="entry name" value="HTHLYSR"/>
</dbReference>
<keyword evidence="4" id="KW-0804">Transcription</keyword>
<sequence>MDTQTLKTFLVLSKLKNFTLTAEHLFVAQSTVTNRIAELEKELGKSLFHRQRKNLTLTEEGLVFYQYANRILELEESALHDINSSAFYRNSIRIGTTNTIYECHLFPKMKAFLDSHEDTSVKLFFGHSLELIEMLQDHLLDVVFSYLPLKKTGFHCTSFISDELLLVTSPRNTAYAKGILKSDLTKINYLFCNFALQEVGQFIRELFPPYYQFSFEIDNSTKLIPYLLTGTGYSFLPRSLVKPYLTSGEFITIPILDFSTPVINSYQIQRDDKSSKSLWNI</sequence>
<dbReference type="GO" id="GO:0000976">
    <property type="term" value="F:transcription cis-regulatory region binding"/>
    <property type="evidence" value="ECO:0007669"/>
    <property type="project" value="TreeGrafter"/>
</dbReference>
<dbReference type="RefSeq" id="WP_271715430.1">
    <property type="nucleotide sequence ID" value="NZ_AP024169.1"/>
</dbReference>
<accession>A0A7R7EJV5</accession>
<dbReference type="PANTHER" id="PTHR30126:SF40">
    <property type="entry name" value="HTH-TYPE TRANSCRIPTIONAL REGULATOR GLTR"/>
    <property type="match status" value="1"/>
</dbReference>
<dbReference type="InterPro" id="IPR005119">
    <property type="entry name" value="LysR_subst-bd"/>
</dbReference>
<gene>
    <name evidence="6" type="ORF">bsdtb5_14860</name>
</gene>
<reference evidence="6 7" key="1">
    <citation type="submission" date="2020-11" db="EMBL/GenBank/DDBJ databases">
        <title>Draft genome sequencing of a Lachnospiraceae strain isolated from anoxic soil subjected to BSD treatment.</title>
        <authorList>
            <person name="Uek A."/>
            <person name="Tonouchi A."/>
        </authorList>
    </citation>
    <scope>NUCLEOTIDE SEQUENCE [LARGE SCALE GENOMIC DNA]</scope>
    <source>
        <strain evidence="6 7">TB5</strain>
    </source>
</reference>
<dbReference type="Pfam" id="PF00126">
    <property type="entry name" value="HTH_1"/>
    <property type="match status" value="1"/>
</dbReference>
<dbReference type="GO" id="GO:0003700">
    <property type="term" value="F:DNA-binding transcription factor activity"/>
    <property type="evidence" value="ECO:0007669"/>
    <property type="project" value="InterPro"/>
</dbReference>
<evidence type="ECO:0000256" key="4">
    <source>
        <dbReference type="ARBA" id="ARBA00023163"/>
    </source>
</evidence>
<dbReference type="InterPro" id="IPR036390">
    <property type="entry name" value="WH_DNA-bd_sf"/>
</dbReference>
<dbReference type="SUPFAM" id="SSF46785">
    <property type="entry name" value="Winged helix' DNA-binding domain"/>
    <property type="match status" value="1"/>
</dbReference>
<dbReference type="SUPFAM" id="SSF53850">
    <property type="entry name" value="Periplasmic binding protein-like II"/>
    <property type="match status" value="1"/>
</dbReference>
<evidence type="ECO:0000256" key="1">
    <source>
        <dbReference type="ARBA" id="ARBA00009437"/>
    </source>
</evidence>
<dbReference type="PROSITE" id="PS50931">
    <property type="entry name" value="HTH_LYSR"/>
    <property type="match status" value="1"/>
</dbReference>
<dbReference type="CDD" id="cd05466">
    <property type="entry name" value="PBP2_LTTR_substrate"/>
    <property type="match status" value="1"/>
</dbReference>
<keyword evidence="2" id="KW-0805">Transcription regulation</keyword>
<dbReference type="PANTHER" id="PTHR30126">
    <property type="entry name" value="HTH-TYPE TRANSCRIPTIONAL REGULATOR"/>
    <property type="match status" value="1"/>
</dbReference>
<dbReference type="AlphaFoldDB" id="A0A7R7EJV5"/>
<protein>
    <submittedName>
        <fullName evidence="6">LysR family transcriptional regulator</fullName>
    </submittedName>
</protein>
<comment type="similarity">
    <text evidence="1">Belongs to the LysR transcriptional regulatory family.</text>
</comment>
<name>A0A7R7EJV5_9FIRM</name>
<evidence type="ECO:0000256" key="3">
    <source>
        <dbReference type="ARBA" id="ARBA00023125"/>
    </source>
</evidence>
<dbReference type="Pfam" id="PF03466">
    <property type="entry name" value="LysR_substrate"/>
    <property type="match status" value="1"/>
</dbReference>
<organism evidence="6 7">
    <name type="scientific">Anaeromicropila herbilytica</name>
    <dbReference type="NCBI Taxonomy" id="2785025"/>
    <lineage>
        <taxon>Bacteria</taxon>
        <taxon>Bacillati</taxon>
        <taxon>Bacillota</taxon>
        <taxon>Clostridia</taxon>
        <taxon>Lachnospirales</taxon>
        <taxon>Lachnospiraceae</taxon>
        <taxon>Anaeromicropila</taxon>
    </lineage>
</organism>
<dbReference type="FunFam" id="1.10.10.10:FF:000001">
    <property type="entry name" value="LysR family transcriptional regulator"/>
    <property type="match status" value="1"/>
</dbReference>